<proteinExistence type="predicted"/>
<organism evidence="1 2">
    <name type="scientific">Pristionchus fissidentatus</name>
    <dbReference type="NCBI Taxonomy" id="1538716"/>
    <lineage>
        <taxon>Eukaryota</taxon>
        <taxon>Metazoa</taxon>
        <taxon>Ecdysozoa</taxon>
        <taxon>Nematoda</taxon>
        <taxon>Chromadorea</taxon>
        <taxon>Rhabditida</taxon>
        <taxon>Rhabditina</taxon>
        <taxon>Diplogasteromorpha</taxon>
        <taxon>Diplogasteroidea</taxon>
        <taxon>Neodiplogasteridae</taxon>
        <taxon>Pristionchus</taxon>
    </lineage>
</organism>
<evidence type="ECO:0000313" key="1">
    <source>
        <dbReference type="EMBL" id="GMT27744.1"/>
    </source>
</evidence>
<name>A0AAV5WD49_9BILA</name>
<reference evidence="1" key="1">
    <citation type="submission" date="2023-10" db="EMBL/GenBank/DDBJ databases">
        <title>Genome assembly of Pristionchus species.</title>
        <authorList>
            <person name="Yoshida K."/>
            <person name="Sommer R.J."/>
        </authorList>
    </citation>
    <scope>NUCLEOTIDE SEQUENCE</scope>
    <source>
        <strain evidence="1">RS5133</strain>
    </source>
</reference>
<keyword evidence="2" id="KW-1185">Reference proteome</keyword>
<feature type="non-terminal residue" evidence="1">
    <location>
        <position position="92"/>
    </location>
</feature>
<dbReference type="Proteomes" id="UP001432322">
    <property type="component" value="Unassembled WGS sequence"/>
</dbReference>
<gene>
    <name evidence="1" type="ORF">PFISCL1PPCAC_19041</name>
</gene>
<feature type="non-terminal residue" evidence="1">
    <location>
        <position position="1"/>
    </location>
</feature>
<dbReference type="EMBL" id="BTSY01000005">
    <property type="protein sequence ID" value="GMT27744.1"/>
    <property type="molecule type" value="Genomic_DNA"/>
</dbReference>
<accession>A0AAV5WD49</accession>
<protein>
    <submittedName>
        <fullName evidence="1">Uncharacterized protein</fullName>
    </submittedName>
</protein>
<dbReference type="AlphaFoldDB" id="A0AAV5WD49"/>
<evidence type="ECO:0000313" key="2">
    <source>
        <dbReference type="Proteomes" id="UP001432322"/>
    </source>
</evidence>
<comment type="caution">
    <text evidence="1">The sequence shown here is derived from an EMBL/GenBank/DDBJ whole genome shotgun (WGS) entry which is preliminary data.</text>
</comment>
<sequence>ESEAKSFFFKIIENGSGHVKLPRLRAVLPVLDEEISAPIMRENFIEMVEHVFGMCESVLDRIEQISPEAKKEIQSKFAIVFDFCESRYEILN</sequence>